<feature type="domain" description="PITH" evidence="2">
    <location>
        <begin position="12"/>
        <end position="187"/>
    </location>
</feature>
<protein>
    <recommendedName>
        <fullName evidence="2">PITH domain-containing protein</fullName>
    </recommendedName>
</protein>
<gene>
    <name evidence="3" type="ORF">POBO1169_LOCUS5185</name>
</gene>
<dbReference type="EMBL" id="HBFA01009848">
    <property type="protein sequence ID" value="CAD8657975.1"/>
    <property type="molecule type" value="Transcribed_RNA"/>
</dbReference>
<dbReference type="InterPro" id="IPR045099">
    <property type="entry name" value="PITH1-like"/>
</dbReference>
<dbReference type="PANTHER" id="PTHR12175:SF1">
    <property type="entry name" value="PITH DOMAIN-CONTAINING PROTEIN 1"/>
    <property type="match status" value="1"/>
</dbReference>
<organism evidence="3">
    <name type="scientific">Pyramimonas obovata</name>
    <dbReference type="NCBI Taxonomy" id="1411642"/>
    <lineage>
        <taxon>Eukaryota</taxon>
        <taxon>Viridiplantae</taxon>
        <taxon>Chlorophyta</taxon>
        <taxon>Pyramimonadophyceae</taxon>
        <taxon>Pyramimonadales</taxon>
        <taxon>Pyramimonadaceae</taxon>
        <taxon>Pyramimonas</taxon>
        <taxon>Pyramimonas incertae sedis</taxon>
    </lineage>
</organism>
<dbReference type="Gene3D" id="2.60.120.470">
    <property type="entry name" value="PITH domain"/>
    <property type="match status" value="1"/>
</dbReference>
<proteinExistence type="inferred from homology"/>
<dbReference type="InterPro" id="IPR010400">
    <property type="entry name" value="PITH_dom"/>
</dbReference>
<dbReference type="PROSITE" id="PS51532">
    <property type="entry name" value="PITH"/>
    <property type="match status" value="1"/>
</dbReference>
<dbReference type="InterPro" id="IPR008979">
    <property type="entry name" value="Galactose-bd-like_sf"/>
</dbReference>
<evidence type="ECO:0000259" key="2">
    <source>
        <dbReference type="PROSITE" id="PS51532"/>
    </source>
</evidence>
<evidence type="ECO:0000313" key="3">
    <source>
        <dbReference type="EMBL" id="CAD8657975.1"/>
    </source>
</evidence>
<dbReference type="Pfam" id="PF06201">
    <property type="entry name" value="PITH"/>
    <property type="match status" value="1"/>
</dbReference>
<evidence type="ECO:0000256" key="1">
    <source>
        <dbReference type="ARBA" id="ARBA00025788"/>
    </source>
</evidence>
<sequence>MEAGGCCSHDHDCEDENCGGTSLHGYIDTTKVTVLNASNPDSLKNVFRPWDQRLARDVEPLNSDEDDPELLIFIPFTSDVKIRSIMVIGGPDGTSPSSMKVFTNREGLDFETVADLPPTQEWNLVENLNGQYEYQTRFTKFQGVANLTIHFPSSFGGDNTTIWYIGLRGEGTKNVRAPVTNVVYEAVPQIKDNRTPGDDGAARMLM</sequence>
<name>A0A7S0QYR0_9CHLO</name>
<comment type="similarity">
    <text evidence="1">Belongs to the PITHD1 family.</text>
</comment>
<dbReference type="SUPFAM" id="SSF49785">
    <property type="entry name" value="Galactose-binding domain-like"/>
    <property type="match status" value="1"/>
</dbReference>
<dbReference type="GO" id="GO:0005737">
    <property type="term" value="C:cytoplasm"/>
    <property type="evidence" value="ECO:0007669"/>
    <property type="project" value="UniProtKB-ARBA"/>
</dbReference>
<dbReference type="InterPro" id="IPR037047">
    <property type="entry name" value="PITH_dom_sf"/>
</dbReference>
<reference evidence="3" key="1">
    <citation type="submission" date="2021-01" db="EMBL/GenBank/DDBJ databases">
        <authorList>
            <person name="Corre E."/>
            <person name="Pelletier E."/>
            <person name="Niang G."/>
            <person name="Scheremetjew M."/>
            <person name="Finn R."/>
            <person name="Kale V."/>
            <person name="Holt S."/>
            <person name="Cochrane G."/>
            <person name="Meng A."/>
            <person name="Brown T."/>
            <person name="Cohen L."/>
        </authorList>
    </citation>
    <scope>NUCLEOTIDE SEQUENCE</scope>
    <source>
        <strain evidence="3">CCMP722</strain>
    </source>
</reference>
<accession>A0A7S0QYR0</accession>
<dbReference type="PANTHER" id="PTHR12175">
    <property type="entry name" value="AD039 HT014 THIOREDOXIN FAMILY TRP26"/>
    <property type="match status" value="1"/>
</dbReference>
<dbReference type="AlphaFoldDB" id="A0A7S0QYR0"/>